<dbReference type="AlphaFoldDB" id="A0A7T0LN37"/>
<gene>
    <name evidence="3" type="ORF">ID810_04515</name>
</gene>
<feature type="domain" description="Gfo/Idh/MocA-like oxidoreductase N-terminal" evidence="1">
    <location>
        <begin position="8"/>
        <end position="128"/>
    </location>
</feature>
<accession>A0A7T0LN37</accession>
<dbReference type="InterPro" id="IPR000683">
    <property type="entry name" value="Gfo/Idh/MocA-like_OxRdtase_N"/>
</dbReference>
<dbReference type="Pfam" id="PF01408">
    <property type="entry name" value="GFO_IDH_MocA"/>
    <property type="match status" value="1"/>
</dbReference>
<dbReference type="PANTHER" id="PTHR43708">
    <property type="entry name" value="CONSERVED EXPRESSED OXIDOREDUCTASE (EUROFUNG)"/>
    <property type="match status" value="1"/>
</dbReference>
<organism evidence="3 4">
    <name type="scientific">Actinomyces respiraculi</name>
    <dbReference type="NCBI Taxonomy" id="2744574"/>
    <lineage>
        <taxon>Bacteria</taxon>
        <taxon>Bacillati</taxon>
        <taxon>Actinomycetota</taxon>
        <taxon>Actinomycetes</taxon>
        <taxon>Actinomycetales</taxon>
        <taxon>Actinomycetaceae</taxon>
        <taxon>Actinomyces</taxon>
    </lineage>
</organism>
<dbReference type="PANTHER" id="PTHR43708:SF8">
    <property type="entry name" value="OXIDOREDUCTASE"/>
    <property type="match status" value="1"/>
</dbReference>
<dbReference type="EMBL" id="CP063989">
    <property type="protein sequence ID" value="QPL06183.1"/>
    <property type="molecule type" value="Genomic_DNA"/>
</dbReference>
<reference evidence="3 4" key="1">
    <citation type="submission" date="2020-11" db="EMBL/GenBank/DDBJ databases">
        <title>Actinomyces sp. ZJ750.</title>
        <authorList>
            <person name="Zhou J."/>
        </authorList>
    </citation>
    <scope>NUCLEOTIDE SEQUENCE [LARGE SCALE GENOMIC DNA]</scope>
    <source>
        <strain evidence="3 4">ZJ750</strain>
    </source>
</reference>
<name>A0A7T0LN37_9ACTO</name>
<dbReference type="Gene3D" id="3.40.50.720">
    <property type="entry name" value="NAD(P)-binding Rossmann-like Domain"/>
    <property type="match status" value="1"/>
</dbReference>
<dbReference type="SUPFAM" id="SSF51735">
    <property type="entry name" value="NAD(P)-binding Rossmann-fold domains"/>
    <property type="match status" value="1"/>
</dbReference>
<feature type="domain" description="GFO/IDH/MocA-like oxidoreductase" evidence="2">
    <location>
        <begin position="137"/>
        <end position="290"/>
    </location>
</feature>
<dbReference type="RefSeq" id="WP_166855455.1">
    <property type="nucleotide sequence ID" value="NZ_CP063989.1"/>
</dbReference>
<dbReference type="InterPro" id="IPR036291">
    <property type="entry name" value="NAD(P)-bd_dom_sf"/>
</dbReference>
<protein>
    <submittedName>
        <fullName evidence="3">Gfo/Idh/MocA family oxidoreductase</fullName>
    </submittedName>
</protein>
<dbReference type="InterPro" id="IPR051317">
    <property type="entry name" value="Gfo/Idh/MocA_oxidoreduct"/>
</dbReference>
<evidence type="ECO:0000259" key="1">
    <source>
        <dbReference type="Pfam" id="PF01408"/>
    </source>
</evidence>
<dbReference type="SUPFAM" id="SSF55347">
    <property type="entry name" value="Glyceraldehyde-3-phosphate dehydrogenase-like, C-terminal domain"/>
    <property type="match status" value="1"/>
</dbReference>
<dbReference type="Gene3D" id="3.30.360.10">
    <property type="entry name" value="Dihydrodipicolinate Reductase, domain 2"/>
    <property type="match status" value="1"/>
</dbReference>
<proteinExistence type="predicted"/>
<keyword evidence="4" id="KW-1185">Reference proteome</keyword>
<evidence type="ECO:0000313" key="4">
    <source>
        <dbReference type="Proteomes" id="UP000594637"/>
    </source>
</evidence>
<dbReference type="Proteomes" id="UP000594637">
    <property type="component" value="Chromosome"/>
</dbReference>
<dbReference type="GO" id="GO:0000166">
    <property type="term" value="F:nucleotide binding"/>
    <property type="evidence" value="ECO:0007669"/>
    <property type="project" value="InterPro"/>
</dbReference>
<dbReference type="Pfam" id="PF22725">
    <property type="entry name" value="GFO_IDH_MocA_C3"/>
    <property type="match status" value="1"/>
</dbReference>
<evidence type="ECO:0000259" key="2">
    <source>
        <dbReference type="Pfam" id="PF22725"/>
    </source>
</evidence>
<evidence type="ECO:0000313" key="3">
    <source>
        <dbReference type="EMBL" id="QPL06183.1"/>
    </source>
</evidence>
<sequence>MKAMPTPIRLAAIGAGMRFSILHDVLASLPQHFTLTVVADSDPSLLAAATASSPHLQTFTDYTEAVTSPDVDAVLVLTPDWTHATIAMAALGAGKHVFIEKPIATTVADADRLITYASQCGRTLYVGHNMRFMPIVETIKTAIDDGLIGHPQAFMIRHFIGRGGDYFFKDWHCESSRTGGLLIHKASHDLDAMAYILGTTYTSVQAIGANRVYQYGHLRQPSASTPEVKNDIRNWPPHSQTNLNPAMDVEDVSFINLVCANGIIGSYSQCHFTPDYWRNYCIIGDEGRLENFGDTSNGGSVRIWNKRRPGYDAQADIEIPIGMDHGTTSGHDGSDERILDDFYQTIHGGTPRTSSSDARQVVAVGEAARLDILGNRNLSALADRQTRMS</sequence>
<dbReference type="KEGG" id="arep:ID810_04515"/>
<dbReference type="InterPro" id="IPR055170">
    <property type="entry name" value="GFO_IDH_MocA-like_dom"/>
</dbReference>